<dbReference type="RefSeq" id="WP_145264778.1">
    <property type="nucleotide sequence ID" value="NZ_CP036316.1"/>
</dbReference>
<dbReference type="AlphaFoldDB" id="A0A517TCC0"/>
<dbReference type="OrthoDB" id="242313at2"/>
<dbReference type="Proteomes" id="UP000319976">
    <property type="component" value="Chromosome"/>
</dbReference>
<dbReference type="SUPFAM" id="SSF48452">
    <property type="entry name" value="TPR-like"/>
    <property type="match status" value="1"/>
</dbReference>
<protein>
    <submittedName>
        <fullName evidence="1">Uncharacterized protein</fullName>
    </submittedName>
</protein>
<reference evidence="1 2" key="1">
    <citation type="submission" date="2019-02" db="EMBL/GenBank/DDBJ databases">
        <title>Deep-cultivation of Planctomycetes and their phenomic and genomic characterization uncovers novel biology.</title>
        <authorList>
            <person name="Wiegand S."/>
            <person name="Jogler M."/>
            <person name="Boedeker C."/>
            <person name="Pinto D."/>
            <person name="Vollmers J."/>
            <person name="Rivas-Marin E."/>
            <person name="Kohn T."/>
            <person name="Peeters S.H."/>
            <person name="Heuer A."/>
            <person name="Rast P."/>
            <person name="Oberbeckmann S."/>
            <person name="Bunk B."/>
            <person name="Jeske O."/>
            <person name="Meyerdierks A."/>
            <person name="Storesund J.E."/>
            <person name="Kallscheuer N."/>
            <person name="Luecker S."/>
            <person name="Lage O.M."/>
            <person name="Pohl T."/>
            <person name="Merkel B.J."/>
            <person name="Hornburger P."/>
            <person name="Mueller R.-W."/>
            <person name="Bruemmer F."/>
            <person name="Labrenz M."/>
            <person name="Spormann A.M."/>
            <person name="Op den Camp H."/>
            <person name="Overmann J."/>
            <person name="Amann R."/>
            <person name="Jetten M.S.M."/>
            <person name="Mascher T."/>
            <person name="Medema M.H."/>
            <person name="Devos D.P."/>
            <person name="Kaster A.-K."/>
            <person name="Ovreas L."/>
            <person name="Rohde M."/>
            <person name="Galperin M.Y."/>
            <person name="Jogler C."/>
        </authorList>
    </citation>
    <scope>NUCLEOTIDE SEQUENCE [LARGE SCALE GENOMIC DNA]</scope>
    <source>
        <strain evidence="1 2">V22</strain>
    </source>
</reference>
<dbReference type="KEGG" id="chya:V22_32830"/>
<dbReference type="InterPro" id="IPR011990">
    <property type="entry name" value="TPR-like_helical_dom_sf"/>
</dbReference>
<evidence type="ECO:0000313" key="1">
    <source>
        <dbReference type="EMBL" id="QDT66019.1"/>
    </source>
</evidence>
<keyword evidence="2" id="KW-1185">Reference proteome</keyword>
<gene>
    <name evidence="1" type="ORF">V22_32830</name>
</gene>
<sequence>MFEDVYQPCPFCKTTKLKFCCAVIADDMERVIRLQESRQTLAALNLLEQIKKKHPDKLWNEFTRASILLEEGQPEEALGILNHILQQKPEHTSVIALHAIATYAVHGYRGAKDSIVRAFHRAAEDEAELVSNLSLSIAMEFFGMRCYLACRQHLVLALRFAPTEYKQECFVKLLEFDGNSELPYPLRGAHNLIEPVTGLDEEATKLAHKAYVLSSFGAYAKAAERYDQLLENAPENSQLLYNAALCRAWIGDEEIAVKQLHDAADHIEDFEKGAEYEALAQLLELNVTEDVVPIRSQRFTTSSSTLLISACDEQPRFSRVPMRPEEAEGGPVAMFEILDRQAMSNDVGDDLKLDEIPNVIAQLSIYDFPAEAGGPQVALTGLSSDMFETAKEVVTEAELSIEPEGEPEDAQDGWPRDWDCLNWRWAYPEKFPIRRRRELELSKWNQVIDEKWKSSPLSVLGGKSPQEAVGDESLQTRLAGALYVLDAFCDRSRYEIDLNKLRTDLGLPEVGPLSPEGVSLNSLSNVALHRVPVAEADVKQLRLILNRALLIHERRYLYATLREVLERTPEETDLNRVYQTLSELARDRANVDEALEWIAKGKEYAQALSNSFEEVFRWDTRELSLRLEDPTSEDVKPCINRLREYYGPKLPQFEEHLNSVLAAYGVTAAHDLSIDGTGSGTGGVWTPEAASQAPAGGKLWVPGQ</sequence>
<dbReference type="EMBL" id="CP036316">
    <property type="protein sequence ID" value="QDT66019.1"/>
    <property type="molecule type" value="Genomic_DNA"/>
</dbReference>
<proteinExistence type="predicted"/>
<dbReference type="Gene3D" id="1.25.40.1040">
    <property type="match status" value="1"/>
</dbReference>
<dbReference type="Pfam" id="PF14559">
    <property type="entry name" value="TPR_19"/>
    <property type="match status" value="1"/>
</dbReference>
<name>A0A517TCC0_9PLAN</name>
<accession>A0A517TCC0</accession>
<organism evidence="1 2">
    <name type="scientific">Calycomorphotria hydatis</name>
    <dbReference type="NCBI Taxonomy" id="2528027"/>
    <lineage>
        <taxon>Bacteria</taxon>
        <taxon>Pseudomonadati</taxon>
        <taxon>Planctomycetota</taxon>
        <taxon>Planctomycetia</taxon>
        <taxon>Planctomycetales</taxon>
        <taxon>Planctomycetaceae</taxon>
        <taxon>Calycomorphotria</taxon>
    </lineage>
</organism>
<dbReference type="Gene3D" id="1.25.40.10">
    <property type="entry name" value="Tetratricopeptide repeat domain"/>
    <property type="match status" value="1"/>
</dbReference>
<evidence type="ECO:0000313" key="2">
    <source>
        <dbReference type="Proteomes" id="UP000319976"/>
    </source>
</evidence>